<dbReference type="EnsemblBacteria" id="ABK78439">
    <property type="protein sequence ID" value="ABK78439"/>
    <property type="gene ID" value="CENSYa_1829"/>
</dbReference>
<organism evidence="1 2">
    <name type="scientific">Cenarchaeum symbiosum (strain A)</name>
    <dbReference type="NCBI Taxonomy" id="414004"/>
    <lineage>
        <taxon>Archaea</taxon>
        <taxon>Nitrososphaerota</taxon>
        <taxon>Candidatus Cenarchaeales</taxon>
        <taxon>Candidatus Cenarchaeaceae</taxon>
        <taxon>Candidatus Cenarchaeum</taxon>
    </lineage>
</organism>
<accession>A0RYM2</accession>
<name>A0RYM2_CENSY</name>
<dbReference type="HOGENOM" id="CLU_2765867_0_0_2"/>
<dbReference type="KEGG" id="csy:CENSYa_1829"/>
<evidence type="ECO:0000313" key="1">
    <source>
        <dbReference type="EMBL" id="ABK78439.1"/>
    </source>
</evidence>
<sequence length="69" mass="7648">MALRLDGMPMDPEGSHALQRQAAQIRCLCAWYLDFMPPPSIEEHSGIFQSGGGSMRTKKETQVLDVTVI</sequence>
<gene>
    <name evidence="1" type="ordered locus">CENSYa_1829</name>
</gene>
<protein>
    <submittedName>
        <fullName evidence="1">Uncharacterized protein</fullName>
    </submittedName>
</protein>
<evidence type="ECO:0000313" key="2">
    <source>
        <dbReference type="Proteomes" id="UP000000758"/>
    </source>
</evidence>
<dbReference type="AlphaFoldDB" id="A0RYM2"/>
<dbReference type="Proteomes" id="UP000000758">
    <property type="component" value="Chromosome"/>
</dbReference>
<proteinExistence type="predicted"/>
<reference evidence="1 2" key="1">
    <citation type="journal article" date="2006" name="Proc. Natl. Acad. Sci. U.S.A.">
        <title>Genomic analysis of the uncultivated marine crenarchaeote Cenarchaeum symbiosum.</title>
        <authorList>
            <person name="Hallam S.J."/>
            <person name="Konstantinidis K.T."/>
            <person name="Putnam N."/>
            <person name="Schleper C."/>
            <person name="Watanabe Y."/>
            <person name="Sugahara J."/>
            <person name="Preston C."/>
            <person name="de la Torre J."/>
            <person name="Richardson P.M."/>
            <person name="DeLong E.F."/>
        </authorList>
    </citation>
    <scope>NUCLEOTIDE SEQUENCE [LARGE SCALE GENOMIC DNA]</scope>
    <source>
        <strain evidence="2">A</strain>
    </source>
</reference>
<dbReference type="EMBL" id="DP000238">
    <property type="protein sequence ID" value="ABK78439.1"/>
    <property type="molecule type" value="Genomic_DNA"/>
</dbReference>
<keyword evidence="2" id="KW-1185">Reference proteome</keyword>